<reference evidence="1 2" key="1">
    <citation type="journal article" date="2023" name="IScience">
        <title>Expanded male sex-determining region conserved during the evolution of homothallism in the green alga Volvox.</title>
        <authorList>
            <person name="Yamamoto K."/>
            <person name="Matsuzaki R."/>
            <person name="Mahakham W."/>
            <person name="Heman W."/>
            <person name="Sekimoto H."/>
            <person name="Kawachi M."/>
            <person name="Minakuchi Y."/>
            <person name="Toyoda A."/>
            <person name="Nozaki H."/>
        </authorList>
    </citation>
    <scope>NUCLEOTIDE SEQUENCE [LARGE SCALE GENOMIC DNA]</scope>
    <source>
        <strain evidence="1 2">NIES-4468</strain>
    </source>
</reference>
<keyword evidence="2" id="KW-1185">Reference proteome</keyword>
<name>A0ABQ5RP47_9CHLO</name>
<organism evidence="1 2">
    <name type="scientific">Volvox africanus</name>
    <dbReference type="NCBI Taxonomy" id="51714"/>
    <lineage>
        <taxon>Eukaryota</taxon>
        <taxon>Viridiplantae</taxon>
        <taxon>Chlorophyta</taxon>
        <taxon>core chlorophytes</taxon>
        <taxon>Chlorophyceae</taxon>
        <taxon>CS clade</taxon>
        <taxon>Chlamydomonadales</taxon>
        <taxon>Volvocaceae</taxon>
        <taxon>Volvox</taxon>
    </lineage>
</organism>
<dbReference type="Proteomes" id="UP001165090">
    <property type="component" value="Unassembled WGS sequence"/>
</dbReference>
<evidence type="ECO:0000313" key="1">
    <source>
        <dbReference type="EMBL" id="GLI59234.1"/>
    </source>
</evidence>
<evidence type="ECO:0000313" key="2">
    <source>
        <dbReference type="Proteomes" id="UP001165090"/>
    </source>
</evidence>
<sequence>PPPPPKPSPPSQPPPMAVCKTDDTQCRQCDTSAMFTSRDTCKYCYTQSVSKGQNYWYCFNCAERNSNATMQALCQIECVLSTAAGANVNACGSCSDASIVGSKADMARACYNCSRLVSNAWNCYHCLDLTKSLGSSADAASRACMTCVTKADDVWGCHNCIDVTKGLRDASDARDACTQCVMSGKLTSWECGTCAAKANPVDRANCFKSREKGMRRRLTENGSR</sequence>
<protein>
    <submittedName>
        <fullName evidence="1">Uncharacterized protein</fullName>
    </submittedName>
</protein>
<feature type="non-terminal residue" evidence="1">
    <location>
        <position position="1"/>
    </location>
</feature>
<gene>
    <name evidence="1" type="ORF">VaNZ11_001078</name>
</gene>
<dbReference type="EMBL" id="BSDZ01000004">
    <property type="protein sequence ID" value="GLI59234.1"/>
    <property type="molecule type" value="Genomic_DNA"/>
</dbReference>
<comment type="caution">
    <text evidence="1">The sequence shown here is derived from an EMBL/GenBank/DDBJ whole genome shotgun (WGS) entry which is preliminary data.</text>
</comment>
<proteinExistence type="predicted"/>
<accession>A0ABQ5RP47</accession>